<dbReference type="PROSITE" id="PS51084">
    <property type="entry name" value="HIT_2"/>
    <property type="match status" value="1"/>
</dbReference>
<sequence>MLKDDCIFCKIIRGEIPSAKVYEDDRMLVFKDIEPKAKVHLLAVPKEHFKLLSEMDEERAELVKYMLTKIPQIAAQNGCEKGYRLVINQGEDAGQSVFHLHIHILGGETLPWE</sequence>
<dbReference type="InterPro" id="IPR019808">
    <property type="entry name" value="Histidine_triad_CS"/>
</dbReference>
<evidence type="ECO:0000313" key="6">
    <source>
        <dbReference type="Proteomes" id="UP000824179"/>
    </source>
</evidence>
<dbReference type="PROSITE" id="PS00892">
    <property type="entry name" value="HIT_1"/>
    <property type="match status" value="1"/>
</dbReference>
<dbReference type="PRINTS" id="PR00332">
    <property type="entry name" value="HISTRIAD"/>
</dbReference>
<evidence type="ECO:0000256" key="1">
    <source>
        <dbReference type="PIRSR" id="PIRSR601310-1"/>
    </source>
</evidence>
<dbReference type="CDD" id="cd01276">
    <property type="entry name" value="PKCI_related"/>
    <property type="match status" value="1"/>
</dbReference>
<dbReference type="InterPro" id="IPR011146">
    <property type="entry name" value="HIT-like"/>
</dbReference>
<dbReference type="SUPFAM" id="SSF54197">
    <property type="entry name" value="HIT-like"/>
    <property type="match status" value="1"/>
</dbReference>
<reference evidence="5" key="1">
    <citation type="submission" date="2020-10" db="EMBL/GenBank/DDBJ databases">
        <authorList>
            <person name="Gilroy R."/>
        </authorList>
    </citation>
    <scope>NUCLEOTIDE SEQUENCE</scope>
    <source>
        <strain evidence="5">ChiW25-3613</strain>
    </source>
</reference>
<gene>
    <name evidence="5" type="ORF">IAB90_05025</name>
</gene>
<comment type="caution">
    <text evidence="5">The sequence shown here is derived from an EMBL/GenBank/DDBJ whole genome shotgun (WGS) entry which is preliminary data.</text>
</comment>
<feature type="domain" description="HIT" evidence="4">
    <location>
        <begin position="7"/>
        <end position="113"/>
    </location>
</feature>
<feature type="short sequence motif" description="Histidine triad motif" evidence="2 3">
    <location>
        <begin position="99"/>
        <end position="103"/>
    </location>
</feature>
<evidence type="ECO:0000259" key="4">
    <source>
        <dbReference type="PROSITE" id="PS51084"/>
    </source>
</evidence>
<dbReference type="InterPro" id="IPR036265">
    <property type="entry name" value="HIT-like_sf"/>
</dbReference>
<evidence type="ECO:0000313" key="5">
    <source>
        <dbReference type="EMBL" id="HIR39730.1"/>
    </source>
</evidence>
<proteinExistence type="predicted"/>
<organism evidence="5 6">
    <name type="scientific">Candidatus Coproplasma stercoripullorum</name>
    <dbReference type="NCBI Taxonomy" id="2840751"/>
    <lineage>
        <taxon>Bacteria</taxon>
        <taxon>Bacillati</taxon>
        <taxon>Bacillota</taxon>
        <taxon>Clostridia</taxon>
        <taxon>Eubacteriales</taxon>
        <taxon>Candidatus Coproplasma</taxon>
    </lineage>
</organism>
<dbReference type="EMBL" id="DVHB01000084">
    <property type="protein sequence ID" value="HIR39730.1"/>
    <property type="molecule type" value="Genomic_DNA"/>
</dbReference>
<feature type="active site" description="Tele-AMP-histidine intermediate" evidence="1">
    <location>
        <position position="101"/>
    </location>
</feature>
<dbReference type="AlphaFoldDB" id="A0A9D1AGP9"/>
<dbReference type="Pfam" id="PF11969">
    <property type="entry name" value="DcpS_C"/>
    <property type="match status" value="1"/>
</dbReference>
<reference evidence="5" key="2">
    <citation type="journal article" date="2021" name="PeerJ">
        <title>Extensive microbial diversity within the chicken gut microbiome revealed by metagenomics and culture.</title>
        <authorList>
            <person name="Gilroy R."/>
            <person name="Ravi A."/>
            <person name="Getino M."/>
            <person name="Pursley I."/>
            <person name="Horton D.L."/>
            <person name="Alikhan N.F."/>
            <person name="Baker D."/>
            <person name="Gharbi K."/>
            <person name="Hall N."/>
            <person name="Watson M."/>
            <person name="Adriaenssens E.M."/>
            <person name="Foster-Nyarko E."/>
            <person name="Jarju S."/>
            <person name="Secka A."/>
            <person name="Antonio M."/>
            <person name="Oren A."/>
            <person name="Chaudhuri R.R."/>
            <person name="La Ragione R."/>
            <person name="Hildebrand F."/>
            <person name="Pallen M.J."/>
        </authorList>
    </citation>
    <scope>NUCLEOTIDE SEQUENCE</scope>
    <source>
        <strain evidence="5">ChiW25-3613</strain>
    </source>
</reference>
<dbReference type="PANTHER" id="PTHR23089">
    <property type="entry name" value="HISTIDINE TRIAD HIT PROTEIN"/>
    <property type="match status" value="1"/>
</dbReference>
<dbReference type="GO" id="GO:0003824">
    <property type="term" value="F:catalytic activity"/>
    <property type="evidence" value="ECO:0007669"/>
    <property type="project" value="InterPro"/>
</dbReference>
<dbReference type="Proteomes" id="UP000824179">
    <property type="component" value="Unassembled WGS sequence"/>
</dbReference>
<evidence type="ECO:0000256" key="2">
    <source>
        <dbReference type="PIRSR" id="PIRSR601310-3"/>
    </source>
</evidence>
<dbReference type="InterPro" id="IPR001310">
    <property type="entry name" value="Histidine_triad_HIT"/>
</dbReference>
<dbReference type="Gene3D" id="3.30.428.10">
    <property type="entry name" value="HIT-like"/>
    <property type="match status" value="1"/>
</dbReference>
<accession>A0A9D1AGP9</accession>
<name>A0A9D1AGP9_9FIRM</name>
<evidence type="ECO:0000256" key="3">
    <source>
        <dbReference type="PROSITE-ProRule" id="PRU00464"/>
    </source>
</evidence>
<protein>
    <submittedName>
        <fullName evidence="5">Histidine triad nucleotide-binding protein</fullName>
    </submittedName>
</protein>